<dbReference type="InterPro" id="IPR001128">
    <property type="entry name" value="Cyt_P450"/>
</dbReference>
<evidence type="ECO:0000313" key="9">
    <source>
        <dbReference type="EMBL" id="KGX93017.1"/>
    </source>
</evidence>
<dbReference type="OrthoDB" id="9764248at2"/>
<dbReference type="CDD" id="cd11067">
    <property type="entry name" value="CYP152"/>
    <property type="match status" value="1"/>
</dbReference>
<dbReference type="eggNOG" id="COG2124">
    <property type="taxonomic scope" value="Bacteria"/>
</dbReference>
<dbReference type="GO" id="GO:0004497">
    <property type="term" value="F:monooxygenase activity"/>
    <property type="evidence" value="ECO:0007669"/>
    <property type="project" value="UniProtKB-KW"/>
</dbReference>
<dbReference type="PANTHER" id="PTHR24286:SF24">
    <property type="entry name" value="LANOSTEROL 14-ALPHA DEMETHYLASE"/>
    <property type="match status" value="1"/>
</dbReference>
<evidence type="ECO:0000256" key="4">
    <source>
        <dbReference type="ARBA" id="ARBA00022723"/>
    </source>
</evidence>
<evidence type="ECO:0000256" key="7">
    <source>
        <dbReference type="ARBA" id="ARBA00023033"/>
    </source>
</evidence>
<sequence>MNVNVAKDRLDQTISLVREGYAFIPNRLHSQHLDVYETKLLGQRIALIGGEEGANLFYDSSRMKRNGALPKPVLKTLFGEGGVHTKDGAAHAHRKQLFMSLMTPDALRRLSNLTTAYWEEYAMKWEKQRKVVLYDESRELLCQVACDWAGIPLGKKEVEQRTEDLSKMIDGFSALGPKHIESRRARNRSEKWIRSIIEDVRANKLETREGSAIHEMAFHLDENGDRLDTEIAAVELLNVIRPLVAISKFLAFGAKAYADYPETREKTKESDEYILRFAQEVRRYYPFAPFLGAKVKHDFTWQGYTFRENQLVMIDLFGTNHDPRLWENPDQFDPDRFKDWKGGLFDLIPQGGGDYYDGHRCPGEWPTIEVLKASFGYLSRKIDYKVPKQDHSYSLSKMPALPKSGMILKKVRRK</sequence>
<keyword evidence="6 8" id="KW-0408">Iron</keyword>
<evidence type="ECO:0000256" key="6">
    <source>
        <dbReference type="ARBA" id="ARBA00023004"/>
    </source>
</evidence>
<dbReference type="GO" id="GO:0016125">
    <property type="term" value="P:sterol metabolic process"/>
    <property type="evidence" value="ECO:0007669"/>
    <property type="project" value="TreeGrafter"/>
</dbReference>
<proteinExistence type="inferred from homology"/>
<gene>
    <name evidence="9" type="ORF">N781_14210</name>
</gene>
<organism evidence="9 10">
    <name type="scientific">Pontibacillus halophilus JSM 076056 = DSM 19796</name>
    <dbReference type="NCBI Taxonomy" id="1385510"/>
    <lineage>
        <taxon>Bacteria</taxon>
        <taxon>Bacillati</taxon>
        <taxon>Bacillota</taxon>
        <taxon>Bacilli</taxon>
        <taxon>Bacillales</taxon>
        <taxon>Bacillaceae</taxon>
        <taxon>Pontibacillus</taxon>
    </lineage>
</organism>
<dbReference type="STRING" id="1385510.GCA_000425205_01674"/>
<dbReference type="InterPro" id="IPR036396">
    <property type="entry name" value="Cyt_P450_sf"/>
</dbReference>
<evidence type="ECO:0000256" key="3">
    <source>
        <dbReference type="ARBA" id="ARBA00022617"/>
    </source>
</evidence>
<dbReference type="Pfam" id="PF00067">
    <property type="entry name" value="p450"/>
    <property type="match status" value="1"/>
</dbReference>
<comment type="similarity">
    <text evidence="2">Belongs to the cytochrome P450 family.</text>
</comment>
<dbReference type="InterPro" id="IPR002401">
    <property type="entry name" value="Cyt_P450_E_grp-I"/>
</dbReference>
<dbReference type="PANTHER" id="PTHR24286">
    <property type="entry name" value="CYTOCHROME P450 26"/>
    <property type="match status" value="1"/>
</dbReference>
<dbReference type="EMBL" id="AVPE01000004">
    <property type="protein sequence ID" value="KGX93017.1"/>
    <property type="molecule type" value="Genomic_DNA"/>
</dbReference>
<keyword evidence="7" id="KW-0503">Monooxygenase</keyword>
<evidence type="ECO:0000256" key="8">
    <source>
        <dbReference type="PIRSR" id="PIRSR602401-1"/>
    </source>
</evidence>
<comment type="caution">
    <text evidence="9">The sequence shown here is derived from an EMBL/GenBank/DDBJ whole genome shotgun (WGS) entry which is preliminary data.</text>
</comment>
<dbReference type="GO" id="GO:0005506">
    <property type="term" value="F:iron ion binding"/>
    <property type="evidence" value="ECO:0007669"/>
    <property type="project" value="InterPro"/>
</dbReference>
<keyword evidence="4 8" id="KW-0479">Metal-binding</keyword>
<dbReference type="RefSeq" id="WP_026800094.1">
    <property type="nucleotide sequence ID" value="NZ_AULI01000006.1"/>
</dbReference>
<name>A0A0A5IB28_9BACI</name>
<keyword evidence="5" id="KW-0560">Oxidoreductase</keyword>
<evidence type="ECO:0000313" key="10">
    <source>
        <dbReference type="Proteomes" id="UP000030528"/>
    </source>
</evidence>
<dbReference type="GO" id="GO:0016705">
    <property type="term" value="F:oxidoreductase activity, acting on paired donors, with incorporation or reduction of molecular oxygen"/>
    <property type="evidence" value="ECO:0007669"/>
    <property type="project" value="InterPro"/>
</dbReference>
<dbReference type="Gene3D" id="1.10.630.10">
    <property type="entry name" value="Cytochrome P450"/>
    <property type="match status" value="1"/>
</dbReference>
<accession>A0A0A5IB28</accession>
<dbReference type="GO" id="GO:0020037">
    <property type="term" value="F:heme binding"/>
    <property type="evidence" value="ECO:0007669"/>
    <property type="project" value="InterPro"/>
</dbReference>
<evidence type="ECO:0000256" key="1">
    <source>
        <dbReference type="ARBA" id="ARBA00001971"/>
    </source>
</evidence>
<evidence type="ECO:0000256" key="2">
    <source>
        <dbReference type="ARBA" id="ARBA00010617"/>
    </source>
</evidence>
<comment type="cofactor">
    <cofactor evidence="1 8">
        <name>heme</name>
        <dbReference type="ChEBI" id="CHEBI:30413"/>
    </cofactor>
</comment>
<evidence type="ECO:0000256" key="5">
    <source>
        <dbReference type="ARBA" id="ARBA00023002"/>
    </source>
</evidence>
<keyword evidence="10" id="KW-1185">Reference proteome</keyword>
<protein>
    <submittedName>
        <fullName evidence="9">Cytochrome P450</fullName>
    </submittedName>
</protein>
<dbReference type="Proteomes" id="UP000030528">
    <property type="component" value="Unassembled WGS sequence"/>
</dbReference>
<keyword evidence="3 8" id="KW-0349">Heme</keyword>
<dbReference type="SUPFAM" id="SSF48264">
    <property type="entry name" value="Cytochrome P450"/>
    <property type="match status" value="1"/>
</dbReference>
<reference evidence="9 10" key="1">
    <citation type="submission" date="2013-08" db="EMBL/GenBank/DDBJ databases">
        <authorList>
            <person name="Huang J."/>
            <person name="Wang G."/>
        </authorList>
    </citation>
    <scope>NUCLEOTIDE SEQUENCE [LARGE SCALE GENOMIC DNA]</scope>
    <source>
        <strain evidence="9 10">JSM 076056</strain>
    </source>
</reference>
<dbReference type="AlphaFoldDB" id="A0A0A5IB28"/>
<dbReference type="PRINTS" id="PR00463">
    <property type="entry name" value="EP450I"/>
</dbReference>
<feature type="binding site" description="axial binding residue" evidence="8">
    <location>
        <position position="361"/>
    </location>
    <ligand>
        <name>heme</name>
        <dbReference type="ChEBI" id="CHEBI:30413"/>
    </ligand>
    <ligandPart>
        <name>Fe</name>
        <dbReference type="ChEBI" id="CHEBI:18248"/>
    </ligandPart>
</feature>